<organism evidence="2">
    <name type="scientific">viral metagenome</name>
    <dbReference type="NCBI Taxonomy" id="1070528"/>
    <lineage>
        <taxon>unclassified sequences</taxon>
        <taxon>metagenomes</taxon>
        <taxon>organismal metagenomes</taxon>
    </lineage>
</organism>
<evidence type="ECO:0000256" key="1">
    <source>
        <dbReference type="SAM" id="Phobius"/>
    </source>
</evidence>
<keyword evidence="1" id="KW-0472">Membrane</keyword>
<evidence type="ECO:0000313" key="2">
    <source>
        <dbReference type="EMBL" id="QJB03262.1"/>
    </source>
</evidence>
<reference evidence="2" key="1">
    <citation type="submission" date="2020-03" db="EMBL/GenBank/DDBJ databases">
        <title>The deep terrestrial virosphere.</title>
        <authorList>
            <person name="Holmfeldt K."/>
            <person name="Nilsson E."/>
            <person name="Simone D."/>
            <person name="Lopez-Fernandez M."/>
            <person name="Wu X."/>
            <person name="de Brujin I."/>
            <person name="Lundin D."/>
            <person name="Andersson A."/>
            <person name="Bertilsson S."/>
            <person name="Dopson M."/>
        </authorList>
    </citation>
    <scope>NUCLEOTIDE SEQUENCE</scope>
    <source>
        <strain evidence="2">MM171B00830</strain>
    </source>
</reference>
<proteinExistence type="predicted"/>
<dbReference type="AlphaFoldDB" id="A0A6M3MEU7"/>
<keyword evidence="1" id="KW-1133">Transmembrane helix</keyword>
<feature type="transmembrane region" description="Helical" evidence="1">
    <location>
        <begin position="6"/>
        <end position="24"/>
    </location>
</feature>
<keyword evidence="1" id="KW-0812">Transmembrane</keyword>
<accession>A0A6M3MEU7</accession>
<dbReference type="EMBL" id="MT143834">
    <property type="protein sequence ID" value="QJB03262.1"/>
    <property type="molecule type" value="Genomic_DNA"/>
</dbReference>
<gene>
    <name evidence="2" type="ORF">MM171B00830_0012</name>
</gene>
<protein>
    <submittedName>
        <fullName evidence="2">Uncharacterized protein</fullName>
    </submittedName>
</protein>
<name>A0A6M3MEU7_9ZZZZ</name>
<sequence length="76" mass="8923">MRITIIVLWCLGAIWIGVVSWCLIKEERILFSSLQITGWNCNDLIYEDLHNRTYKLDENGNYILMGNVDYLKGDKK</sequence>